<keyword evidence="2" id="KW-0548">Nucleotidyltransferase</keyword>
<keyword evidence="6" id="KW-1185">Reference proteome</keyword>
<name>A0ABQ4UHB3_9HYPH</name>
<evidence type="ECO:0000259" key="4">
    <source>
        <dbReference type="Pfam" id="PF20866"/>
    </source>
</evidence>
<dbReference type="InterPro" id="IPR048903">
    <property type="entry name" value="MdcG_N"/>
</dbReference>
<gene>
    <name evidence="5" type="primary">mdcG</name>
    <name evidence="5" type="ORF">LNAOJCKE_3407</name>
</gene>
<dbReference type="GO" id="GO:0016740">
    <property type="term" value="F:transferase activity"/>
    <property type="evidence" value="ECO:0007669"/>
    <property type="project" value="UniProtKB-KW"/>
</dbReference>
<protein>
    <submittedName>
        <fullName evidence="5">Phosphoribosyl-dephospho-CoA transferase</fullName>
    </submittedName>
</protein>
<dbReference type="NCBIfam" id="TIGR03135">
    <property type="entry name" value="malonate_mdcG"/>
    <property type="match status" value="1"/>
</dbReference>
<evidence type="ECO:0000256" key="1">
    <source>
        <dbReference type="ARBA" id="ARBA00022679"/>
    </source>
</evidence>
<evidence type="ECO:0000256" key="2">
    <source>
        <dbReference type="ARBA" id="ARBA00022695"/>
    </source>
</evidence>
<dbReference type="InterPro" id="IPR049180">
    <property type="entry name" value="MdcG_C"/>
</dbReference>
<proteinExistence type="predicted"/>
<accession>A0ABQ4UHB3</accession>
<evidence type="ECO:0000313" key="6">
    <source>
        <dbReference type="Proteomes" id="UP001055039"/>
    </source>
</evidence>
<dbReference type="EMBL" id="BPRC01000012">
    <property type="protein sequence ID" value="GJE66192.1"/>
    <property type="molecule type" value="Genomic_DNA"/>
</dbReference>
<dbReference type="Pfam" id="PF20866">
    <property type="entry name" value="MdcG_N"/>
    <property type="match status" value="1"/>
</dbReference>
<evidence type="ECO:0000259" key="3">
    <source>
        <dbReference type="Pfam" id="PF10620"/>
    </source>
</evidence>
<organism evidence="5 6">
    <name type="scientific">Methylorubrum aminovorans</name>
    <dbReference type="NCBI Taxonomy" id="269069"/>
    <lineage>
        <taxon>Bacteria</taxon>
        <taxon>Pseudomonadati</taxon>
        <taxon>Pseudomonadota</taxon>
        <taxon>Alphaproteobacteria</taxon>
        <taxon>Hyphomicrobiales</taxon>
        <taxon>Methylobacteriaceae</taxon>
        <taxon>Methylorubrum</taxon>
    </lineage>
</organism>
<keyword evidence="1 5" id="KW-0808">Transferase</keyword>
<evidence type="ECO:0000313" key="5">
    <source>
        <dbReference type="EMBL" id="GJE66192.1"/>
    </source>
</evidence>
<reference evidence="5" key="1">
    <citation type="journal article" date="2021" name="Front. Microbiol.">
        <title>Comprehensive Comparative Genomics and Phenotyping of Methylobacterium Species.</title>
        <authorList>
            <person name="Alessa O."/>
            <person name="Ogura Y."/>
            <person name="Fujitani Y."/>
            <person name="Takami H."/>
            <person name="Hayashi T."/>
            <person name="Sahin N."/>
            <person name="Tani A."/>
        </authorList>
    </citation>
    <scope>NUCLEOTIDE SEQUENCE</scope>
    <source>
        <strain evidence="5">NBRC 15686</strain>
    </source>
</reference>
<feature type="domain" description="Phosphoribosyl-dephospho-CoA transferase MdcG N-terminal" evidence="4">
    <location>
        <begin position="9"/>
        <end position="86"/>
    </location>
</feature>
<dbReference type="Pfam" id="PF10620">
    <property type="entry name" value="MdcG"/>
    <property type="match status" value="1"/>
</dbReference>
<sequence length="222" mass="23993">MRPLAEAYRRHDLLDVEPGAWAAVIAERADLAGVPHVAAWVENGRPVILRRSHPGEDGRFVPVGLPLPPRDGKRRIGLALPPEAVRPRPPVLFVEALAACPPAWAATLEALAILARRHGLAPRLFGSLLWQSLTDLPYLSEGSDLDLLWPIEGPVPPVLLDGLAEIDAQAPMRLDGEILLPDGGGVNWRELYAAAPGDRVLVKHRDRLALRKATDILTSGAA</sequence>
<feature type="domain" description="Phosphoribosyl-dephospho-CoA transferase MdcG C-terminal" evidence="3">
    <location>
        <begin position="95"/>
        <end position="212"/>
    </location>
</feature>
<reference evidence="5" key="2">
    <citation type="submission" date="2021-08" db="EMBL/GenBank/DDBJ databases">
        <authorList>
            <person name="Tani A."/>
            <person name="Ola A."/>
            <person name="Ogura Y."/>
            <person name="Katsura K."/>
            <person name="Hayashi T."/>
        </authorList>
    </citation>
    <scope>NUCLEOTIDE SEQUENCE</scope>
    <source>
        <strain evidence="5">NBRC 15686</strain>
    </source>
</reference>
<dbReference type="InterPro" id="IPR017557">
    <property type="entry name" value="Holo-ACP_synthase"/>
</dbReference>
<comment type="caution">
    <text evidence="5">The sequence shown here is derived from an EMBL/GenBank/DDBJ whole genome shotgun (WGS) entry which is preliminary data.</text>
</comment>
<dbReference type="Proteomes" id="UP001055039">
    <property type="component" value="Unassembled WGS sequence"/>
</dbReference>